<dbReference type="EMBL" id="FNTH01000001">
    <property type="protein sequence ID" value="SEE31166.1"/>
    <property type="molecule type" value="Genomic_DNA"/>
</dbReference>
<dbReference type="AlphaFoldDB" id="A0A1H5HSY7"/>
<name>A0A1H5HSY7_9BRAD</name>
<sequence length="725" mass="79369">MKMTQVKKNIVTTILIVVGCVVVASGYELTRKYINTRIDRMLAQKLPAMAPPSPQKTAVVEGQPAGNAQLIASIGALDARIKALESLSLATNFGSNSDRPPLVSDYRGVGAPVFALFDRVGPYRKNGLFEIYGASLRERRTGAIRVSEADLEITHDEAWVIWSPDYSPARDATHLEVDFAAVPTAGKLTIGFIGKDGQASAYTINLGPPTLAPTGLLPPLLPADIVAKANVANSIGEPHPSANNVIAPLPANLMLQLRNGQPDQIQQWFVKINGAAGTTVRFKRLALIRPMPAATTIGVTLSGRVSGADIPPETPIELLDDSGRVTKQTLGADGGFAFKGIDPAQPVSLRVRYPQLEHFATLGRWFVPGYGRDDISIDMRPHYFNSDGHAPDPKTARFVGPRVPSPDSALYEPHSRQYWPGGSQVQEYDSTTFTNNHGYQDSDRFFDNPDHCVRLASTGGSDMVALQVRAFEKFNIILEESLGIALGKCVEVISAGADNGDLGTNYPRIRDYTSKFNVDHTLVSMASGLVYQVNPQMLHDGLGFDPENSALPNFYYDKSGSFTFRAASPVYPVFMSKPTHPEYVKGIPFGYTLSVPFDVMPDPGKEAFRYWTEIVKYIEQHHPGQKFIFHTGIDQAQCRKGCETTLTLADGRTVPVGAKIYAKDVTEYCQKNDYQCINPTFSDAYGEMPNLLTFEFDGHYSPLGHQWLAQQLTVPLVDILRAASR</sequence>
<protein>
    <submittedName>
        <fullName evidence="1">Uncharacterized protein</fullName>
    </submittedName>
</protein>
<evidence type="ECO:0000313" key="1">
    <source>
        <dbReference type="EMBL" id="SEE31166.1"/>
    </source>
</evidence>
<reference evidence="1 2" key="1">
    <citation type="submission" date="2016-10" db="EMBL/GenBank/DDBJ databases">
        <authorList>
            <person name="de Groot N.N."/>
        </authorList>
    </citation>
    <scope>NUCLEOTIDE SEQUENCE [LARGE SCALE GENOMIC DNA]</scope>
    <source>
        <strain evidence="1 2">MT12</strain>
    </source>
</reference>
<gene>
    <name evidence="1" type="ORF">SAMN05444164_7628</name>
</gene>
<dbReference type="Proteomes" id="UP000198992">
    <property type="component" value="Unassembled WGS sequence"/>
</dbReference>
<dbReference type="PROSITE" id="PS51257">
    <property type="entry name" value="PROKAR_LIPOPROTEIN"/>
    <property type="match status" value="1"/>
</dbReference>
<proteinExistence type="predicted"/>
<evidence type="ECO:0000313" key="2">
    <source>
        <dbReference type="Proteomes" id="UP000198992"/>
    </source>
</evidence>
<accession>A0A1H5HSY7</accession>
<organism evidence="1 2">
    <name type="scientific">Bradyrhizobium erythrophlei</name>
    <dbReference type="NCBI Taxonomy" id="1437360"/>
    <lineage>
        <taxon>Bacteria</taxon>
        <taxon>Pseudomonadati</taxon>
        <taxon>Pseudomonadota</taxon>
        <taxon>Alphaproteobacteria</taxon>
        <taxon>Hyphomicrobiales</taxon>
        <taxon>Nitrobacteraceae</taxon>
        <taxon>Bradyrhizobium</taxon>
    </lineage>
</organism>